<evidence type="ECO:0000256" key="5">
    <source>
        <dbReference type="ARBA" id="ARBA00022723"/>
    </source>
</evidence>
<dbReference type="SUPFAM" id="SSF53613">
    <property type="entry name" value="Ribokinase-like"/>
    <property type="match status" value="1"/>
</dbReference>
<dbReference type="InterPro" id="IPR030677">
    <property type="entry name" value="Nnr"/>
</dbReference>
<dbReference type="NCBIfam" id="TIGR00197">
    <property type="entry name" value="yjeF_nterm"/>
    <property type="match status" value="1"/>
</dbReference>
<dbReference type="InterPro" id="IPR000631">
    <property type="entry name" value="CARKD"/>
</dbReference>
<dbReference type="Pfam" id="PF01256">
    <property type="entry name" value="Carb_kinase"/>
    <property type="match status" value="1"/>
</dbReference>
<comment type="function">
    <text evidence="14 19">Bifunctional enzyme that catalyzes the epimerization of the S- and R-forms of NAD(P)HX and the dehydration of the S-form of NAD(P)HX at the expense of ADP, which is converted to AMP. This allows the repair of both epimers of NAD(P)HX, a damaged form of NAD(P)H that is a result of enzymatic or heat-dependent hydration.</text>
</comment>
<comment type="cofactor">
    <cofactor evidence="17">
        <name>Mg(2+)</name>
        <dbReference type="ChEBI" id="CHEBI:18420"/>
    </cofactor>
</comment>
<keyword evidence="10 17" id="KW-0520">NAD</keyword>
<evidence type="ECO:0000256" key="8">
    <source>
        <dbReference type="ARBA" id="ARBA00022857"/>
    </source>
</evidence>
<dbReference type="GO" id="GO:0046872">
    <property type="term" value="F:metal ion binding"/>
    <property type="evidence" value="ECO:0007669"/>
    <property type="project" value="UniProtKB-UniRule"/>
</dbReference>
<dbReference type="PROSITE" id="PS51385">
    <property type="entry name" value="YJEF_N"/>
    <property type="match status" value="1"/>
</dbReference>
<feature type="binding site" evidence="17">
    <location>
        <position position="388"/>
    </location>
    <ligand>
        <name>(6S)-NADPHX</name>
        <dbReference type="ChEBI" id="CHEBI:64076"/>
    </ligand>
</feature>
<comment type="catalytic activity">
    <reaction evidence="16 17 19">
        <text>(6S)-NADPHX + ADP = AMP + phosphate + NADPH + H(+)</text>
        <dbReference type="Rhea" id="RHEA:32235"/>
        <dbReference type="ChEBI" id="CHEBI:15378"/>
        <dbReference type="ChEBI" id="CHEBI:43474"/>
        <dbReference type="ChEBI" id="CHEBI:57783"/>
        <dbReference type="ChEBI" id="CHEBI:64076"/>
        <dbReference type="ChEBI" id="CHEBI:456215"/>
        <dbReference type="ChEBI" id="CHEBI:456216"/>
        <dbReference type="EC" id="4.2.1.136"/>
    </reaction>
</comment>
<dbReference type="InterPro" id="IPR036652">
    <property type="entry name" value="YjeF_N_dom_sf"/>
</dbReference>
<evidence type="ECO:0000313" key="22">
    <source>
        <dbReference type="EMBL" id="MYD89762.1"/>
    </source>
</evidence>
<proteinExistence type="inferred from homology"/>
<feature type="binding site" evidence="17">
    <location>
        <position position="333"/>
    </location>
    <ligand>
        <name>(6S)-NADPHX</name>
        <dbReference type="ChEBI" id="CHEBI:64076"/>
    </ligand>
</feature>
<evidence type="ECO:0000259" key="20">
    <source>
        <dbReference type="PROSITE" id="PS51383"/>
    </source>
</evidence>
<evidence type="ECO:0000256" key="3">
    <source>
        <dbReference type="ARBA" id="ARBA00006001"/>
    </source>
</evidence>
<keyword evidence="13" id="KW-0511">Multifunctional enzyme</keyword>
<dbReference type="GO" id="GO:0052855">
    <property type="term" value="F:ADP-dependent NAD(P)H-hydrate dehydratase activity"/>
    <property type="evidence" value="ECO:0007669"/>
    <property type="project" value="UniProtKB-UniRule"/>
</dbReference>
<dbReference type="GO" id="GO:0046496">
    <property type="term" value="P:nicotinamide nucleotide metabolic process"/>
    <property type="evidence" value="ECO:0007669"/>
    <property type="project" value="UniProtKB-UniRule"/>
</dbReference>
<dbReference type="InterPro" id="IPR017953">
    <property type="entry name" value="Carbohydrate_kinase_pred_CS"/>
</dbReference>
<comment type="caution">
    <text evidence="18">Lacks conserved residue(s) required for the propagation of feature annotation.</text>
</comment>
<comment type="catalytic activity">
    <reaction evidence="2 18 19">
        <text>(6R)-NADPHX = (6S)-NADPHX</text>
        <dbReference type="Rhea" id="RHEA:32227"/>
        <dbReference type="ChEBI" id="CHEBI:64076"/>
        <dbReference type="ChEBI" id="CHEBI:64077"/>
        <dbReference type="EC" id="5.1.99.6"/>
    </reaction>
</comment>
<keyword evidence="9 18" id="KW-0630">Potassium</keyword>
<evidence type="ECO:0000256" key="19">
    <source>
        <dbReference type="PIRNR" id="PIRNR017184"/>
    </source>
</evidence>
<evidence type="ECO:0000256" key="12">
    <source>
        <dbReference type="ARBA" id="ARBA00023239"/>
    </source>
</evidence>
<evidence type="ECO:0000256" key="18">
    <source>
        <dbReference type="HAMAP-Rule" id="MF_01966"/>
    </source>
</evidence>
<dbReference type="SUPFAM" id="SSF64153">
    <property type="entry name" value="YjeF N-terminal domain-like"/>
    <property type="match status" value="1"/>
</dbReference>
<dbReference type="PROSITE" id="PS01050">
    <property type="entry name" value="YJEF_C_2"/>
    <property type="match status" value="1"/>
</dbReference>
<evidence type="ECO:0000256" key="13">
    <source>
        <dbReference type="ARBA" id="ARBA00023268"/>
    </source>
</evidence>
<comment type="cofactor">
    <cofactor evidence="18 19">
        <name>K(+)</name>
        <dbReference type="ChEBI" id="CHEBI:29103"/>
    </cofactor>
    <text evidence="18 19">Binds 1 potassium ion per subunit.</text>
</comment>
<evidence type="ECO:0000256" key="9">
    <source>
        <dbReference type="ARBA" id="ARBA00022958"/>
    </source>
</evidence>
<evidence type="ECO:0000256" key="4">
    <source>
        <dbReference type="ARBA" id="ARBA00009524"/>
    </source>
</evidence>
<dbReference type="EMBL" id="VXPY01000035">
    <property type="protein sequence ID" value="MYD89762.1"/>
    <property type="molecule type" value="Genomic_DNA"/>
</dbReference>
<keyword evidence="8 17" id="KW-0521">NADP</keyword>
<dbReference type="Pfam" id="PF03853">
    <property type="entry name" value="YjeF_N"/>
    <property type="match status" value="1"/>
</dbReference>
<keyword evidence="12 17" id="KW-0456">Lyase</keyword>
<feature type="binding site" evidence="18">
    <location>
        <position position="62"/>
    </location>
    <ligand>
        <name>K(+)</name>
        <dbReference type="ChEBI" id="CHEBI:29103"/>
    </ligand>
</feature>
<evidence type="ECO:0000256" key="15">
    <source>
        <dbReference type="ARBA" id="ARBA00048238"/>
    </source>
</evidence>
<dbReference type="InterPro" id="IPR029056">
    <property type="entry name" value="Ribokinase-like"/>
</dbReference>
<accession>A0A6B1DSV9</accession>
<dbReference type="PIRSF" id="PIRSF017184">
    <property type="entry name" value="Nnr"/>
    <property type="match status" value="1"/>
</dbReference>
<dbReference type="PROSITE" id="PS51383">
    <property type="entry name" value="YJEF_C_3"/>
    <property type="match status" value="1"/>
</dbReference>
<keyword evidence="11 18" id="KW-0413">Isomerase</keyword>
<dbReference type="GO" id="GO:0110051">
    <property type="term" value="P:metabolite repair"/>
    <property type="evidence" value="ECO:0007669"/>
    <property type="project" value="TreeGrafter"/>
</dbReference>
<feature type="binding site" evidence="17">
    <location>
        <position position="455"/>
    </location>
    <ligand>
        <name>(6S)-NADPHX</name>
        <dbReference type="ChEBI" id="CHEBI:64076"/>
    </ligand>
</feature>
<dbReference type="NCBIfam" id="TIGR00196">
    <property type="entry name" value="yjeF_cterm"/>
    <property type="match status" value="1"/>
</dbReference>
<evidence type="ECO:0000256" key="11">
    <source>
        <dbReference type="ARBA" id="ARBA00023235"/>
    </source>
</evidence>
<dbReference type="Gene3D" id="3.40.50.10260">
    <property type="entry name" value="YjeF N-terminal domain"/>
    <property type="match status" value="1"/>
</dbReference>
<comment type="function">
    <text evidence="17">Catalyzes the dehydration of the S-form of NAD(P)HX at the expense of ADP, which is converted to AMP. Together with NAD(P)HX epimerase, which catalyzes the epimerization of the S- and R-forms, the enzyme allows the repair of both epimers of NAD(P)HX, a damaged form of NAD(P)H that is a result of enzymatic or heat-dependent hydration.</text>
</comment>
<feature type="domain" description="YjeF N-terminal" evidence="21">
    <location>
        <begin position="10"/>
        <end position="220"/>
    </location>
</feature>
<comment type="caution">
    <text evidence="22">The sequence shown here is derived from an EMBL/GenBank/DDBJ whole genome shotgun (WGS) entry which is preliminary data.</text>
</comment>
<dbReference type="PANTHER" id="PTHR12592:SF0">
    <property type="entry name" value="ATP-DEPENDENT (S)-NAD(P)H-HYDRATE DEHYDRATASE"/>
    <property type="match status" value="1"/>
</dbReference>
<evidence type="ECO:0000259" key="21">
    <source>
        <dbReference type="PROSITE" id="PS51385"/>
    </source>
</evidence>
<organism evidence="22">
    <name type="scientific">Caldilineaceae bacterium SB0662_bin_9</name>
    <dbReference type="NCBI Taxonomy" id="2605258"/>
    <lineage>
        <taxon>Bacteria</taxon>
        <taxon>Bacillati</taxon>
        <taxon>Chloroflexota</taxon>
        <taxon>Caldilineae</taxon>
        <taxon>Caldilineales</taxon>
        <taxon>Caldilineaceae</taxon>
    </lineage>
</organism>
<evidence type="ECO:0000256" key="17">
    <source>
        <dbReference type="HAMAP-Rule" id="MF_01965"/>
    </source>
</evidence>
<evidence type="ECO:0000256" key="10">
    <source>
        <dbReference type="ARBA" id="ARBA00023027"/>
    </source>
</evidence>
<dbReference type="PANTHER" id="PTHR12592">
    <property type="entry name" value="ATP-DEPENDENT (S)-NAD(P)H-HYDRATE DEHYDRATASE FAMILY MEMBER"/>
    <property type="match status" value="1"/>
</dbReference>
<name>A0A6B1DSV9_9CHLR</name>
<dbReference type="GO" id="GO:0005524">
    <property type="term" value="F:ATP binding"/>
    <property type="evidence" value="ECO:0007669"/>
    <property type="project" value="UniProtKB-UniRule"/>
</dbReference>
<evidence type="ECO:0000256" key="16">
    <source>
        <dbReference type="ARBA" id="ARBA00049209"/>
    </source>
</evidence>
<dbReference type="AlphaFoldDB" id="A0A6B1DSV9"/>
<sequence>MYPIANIAETRTLESRVVESGVPVQALMERAGTELASTLHAWARARQVATGPVVVLAGPGNNGGDGLICARRLHDAWERVYVYLWNRSDQEDSLIADLKHRQVQIVHAEQDEGMFVLTRWLRHSSWCVDALLGTGANRPLPADLVAILDEVRGHQPRLRLCSADLPAGALSGTGVDGAAVPADLTIMLGTFKSEVCRDGRLPNLGSIEVVDIGLFPEGSRDTDAQGLRAADLDWLLPRRSNYSHKGTFGRVLCAVGSGRFPGAAILAAAGVLRSGAGLVTVAGSRPVLAGLAAGLPEATHLPLPDQGGTVESGAAALFLKEVSRYESLLVGCGIGHTDASAAFLRELLIGLRDTHPIPLVIDADGLNCLASEADWPSLLPAGTVLTPHLAEMARLCGLPLSEVAANSLELAAAKAQAWGCHVVLKSHASFAAAPDGQVRVLVEPNSALATGGTGDVLAGLLAGLRTRVADPLQASAAAILVLSEAGRLSGTRLGPDSTLASDVLQDVPRVFTQHPR</sequence>
<evidence type="ECO:0000256" key="14">
    <source>
        <dbReference type="ARBA" id="ARBA00025153"/>
    </source>
</evidence>
<keyword evidence="6 17" id="KW-0547">Nucleotide-binding</keyword>
<reference evidence="22" key="1">
    <citation type="submission" date="2019-09" db="EMBL/GenBank/DDBJ databases">
        <title>Characterisation of the sponge microbiome using genome-centric metagenomics.</title>
        <authorList>
            <person name="Engelberts J.P."/>
            <person name="Robbins S.J."/>
            <person name="De Goeij J.M."/>
            <person name="Aranda M."/>
            <person name="Bell S.C."/>
            <person name="Webster N.S."/>
        </authorList>
    </citation>
    <scope>NUCLEOTIDE SEQUENCE</scope>
    <source>
        <strain evidence="22">SB0662_bin_9</strain>
    </source>
</reference>
<dbReference type="HAMAP" id="MF_01966">
    <property type="entry name" value="NADHX_epimerase"/>
    <property type="match status" value="1"/>
</dbReference>
<evidence type="ECO:0000256" key="7">
    <source>
        <dbReference type="ARBA" id="ARBA00022840"/>
    </source>
</evidence>
<feature type="binding site" evidence="18">
    <location>
        <position position="164"/>
    </location>
    <ligand>
        <name>(6S)-NADPHX</name>
        <dbReference type="ChEBI" id="CHEBI:64076"/>
    </ligand>
</feature>
<feature type="binding site" evidence="18">
    <location>
        <position position="129"/>
    </location>
    <ligand>
        <name>K(+)</name>
        <dbReference type="ChEBI" id="CHEBI:29103"/>
    </ligand>
</feature>
<dbReference type="GO" id="GO:0052856">
    <property type="term" value="F:NAD(P)HX epimerase activity"/>
    <property type="evidence" value="ECO:0007669"/>
    <property type="project" value="UniProtKB-UniRule"/>
</dbReference>
<keyword evidence="5 18" id="KW-0479">Metal-binding</keyword>
<feature type="binding site" evidence="18">
    <location>
        <begin position="61"/>
        <end position="65"/>
    </location>
    <ligand>
        <name>(6S)-NADPHX</name>
        <dbReference type="ChEBI" id="CHEBI:64076"/>
    </ligand>
</feature>
<feature type="binding site" evidence="17">
    <location>
        <position position="263"/>
    </location>
    <ligand>
        <name>(6S)-NADPHX</name>
        <dbReference type="ChEBI" id="CHEBI:64076"/>
    </ligand>
</feature>
<comment type="subunit">
    <text evidence="17">Homotetramer.</text>
</comment>
<dbReference type="CDD" id="cd01171">
    <property type="entry name" value="YXKO-related"/>
    <property type="match status" value="1"/>
</dbReference>
<comment type="similarity">
    <text evidence="4 19">In the C-terminal section; belongs to the NnrD/CARKD family.</text>
</comment>
<comment type="function">
    <text evidence="18">Catalyzes the epimerization of the S- and R-forms of NAD(P)HX, a damaged form of NAD(P)H that is a result of enzymatic or heat-dependent hydration. This is a prerequisite for the S-specific NAD(P)H-hydrate dehydratase to allow the repair of both epimers of NAD(P)HX.</text>
</comment>
<feature type="domain" description="YjeF C-terminal" evidence="20">
    <location>
        <begin position="228"/>
        <end position="514"/>
    </location>
</feature>
<dbReference type="InterPro" id="IPR004443">
    <property type="entry name" value="YjeF_N_dom"/>
</dbReference>
<comment type="catalytic activity">
    <reaction evidence="1 18 19">
        <text>(6R)-NADHX = (6S)-NADHX</text>
        <dbReference type="Rhea" id="RHEA:32215"/>
        <dbReference type="ChEBI" id="CHEBI:64074"/>
        <dbReference type="ChEBI" id="CHEBI:64075"/>
        <dbReference type="EC" id="5.1.99.6"/>
    </reaction>
</comment>
<comment type="catalytic activity">
    <reaction evidence="15 17 19">
        <text>(6S)-NADHX + ADP = AMP + phosphate + NADH + H(+)</text>
        <dbReference type="Rhea" id="RHEA:32223"/>
        <dbReference type="ChEBI" id="CHEBI:15378"/>
        <dbReference type="ChEBI" id="CHEBI:43474"/>
        <dbReference type="ChEBI" id="CHEBI:57945"/>
        <dbReference type="ChEBI" id="CHEBI:64074"/>
        <dbReference type="ChEBI" id="CHEBI:456215"/>
        <dbReference type="ChEBI" id="CHEBI:456216"/>
        <dbReference type="EC" id="4.2.1.136"/>
    </reaction>
</comment>
<evidence type="ECO:0000256" key="6">
    <source>
        <dbReference type="ARBA" id="ARBA00022741"/>
    </source>
</evidence>
<dbReference type="Gene3D" id="3.40.1190.20">
    <property type="match status" value="1"/>
</dbReference>
<comment type="similarity">
    <text evidence="17">Belongs to the NnrD/CARKD family.</text>
</comment>
<keyword evidence="7 17" id="KW-0067">ATP-binding</keyword>
<evidence type="ECO:0000256" key="1">
    <source>
        <dbReference type="ARBA" id="ARBA00000013"/>
    </source>
</evidence>
<dbReference type="HAMAP" id="MF_01965">
    <property type="entry name" value="NADHX_dehydratase"/>
    <property type="match status" value="1"/>
</dbReference>
<dbReference type="EC" id="5.1.99.6" evidence="19"/>
<protein>
    <recommendedName>
        <fullName evidence="19">Bifunctional NAD(P)H-hydrate repair enzyme</fullName>
    </recommendedName>
    <alternativeName>
        <fullName evidence="19">Nicotinamide nucleotide repair protein</fullName>
    </alternativeName>
    <domain>
        <recommendedName>
            <fullName evidence="19">ADP-dependent (S)-NAD(P)H-hydrate dehydratase</fullName>
            <ecNumber evidence="19">4.2.1.136</ecNumber>
        </recommendedName>
        <alternativeName>
            <fullName evidence="19">ADP-dependent NAD(P)HX dehydratase</fullName>
        </alternativeName>
    </domain>
    <domain>
        <recommendedName>
            <fullName evidence="19">NAD(P)H-hydrate epimerase</fullName>
            <ecNumber evidence="19">5.1.99.6</ecNumber>
        </recommendedName>
    </domain>
</protein>
<gene>
    <name evidence="17" type="primary">nnrD</name>
    <name evidence="18" type="synonym">nnrE</name>
    <name evidence="22" type="ORF">F4Y08_05400</name>
</gene>
<dbReference type="EC" id="4.2.1.136" evidence="19"/>
<comment type="similarity">
    <text evidence="18">Belongs to the NnrE/AIBP family.</text>
</comment>
<feature type="binding site" evidence="17">
    <location>
        <position position="454"/>
    </location>
    <ligand>
        <name>AMP</name>
        <dbReference type="ChEBI" id="CHEBI:456215"/>
    </ligand>
</feature>
<feature type="binding site" evidence="18">
    <location>
        <begin position="133"/>
        <end position="139"/>
    </location>
    <ligand>
        <name>(6S)-NADPHX</name>
        <dbReference type="ChEBI" id="CHEBI:64076"/>
    </ligand>
</feature>
<comment type="similarity">
    <text evidence="3 19">In the N-terminal section; belongs to the NnrE/AIBP family.</text>
</comment>
<evidence type="ECO:0000256" key="2">
    <source>
        <dbReference type="ARBA" id="ARBA00000909"/>
    </source>
</evidence>
<feature type="binding site" evidence="17">
    <location>
        <begin position="425"/>
        <end position="429"/>
    </location>
    <ligand>
        <name>AMP</name>
        <dbReference type="ChEBI" id="CHEBI:456215"/>
    </ligand>
</feature>